<dbReference type="Gene3D" id="3.30.565.10">
    <property type="entry name" value="Histidine kinase-like ATPase, C-terminal domain"/>
    <property type="match status" value="1"/>
</dbReference>
<evidence type="ECO:0000313" key="2">
    <source>
        <dbReference type="Proteomes" id="UP001292216"/>
    </source>
</evidence>
<proteinExistence type="predicted"/>
<dbReference type="Proteomes" id="UP001292216">
    <property type="component" value="Unassembled WGS sequence"/>
</dbReference>
<name>A0ABU5PER3_9BACL</name>
<keyword evidence="2" id="KW-1185">Reference proteome</keyword>
<gene>
    <name evidence="1" type="ORF">U9M73_00220</name>
</gene>
<dbReference type="RefSeq" id="WP_260069749.1">
    <property type="nucleotide sequence ID" value="NZ_CBCSKM010000024.1"/>
</dbReference>
<evidence type="ECO:0000313" key="1">
    <source>
        <dbReference type="EMBL" id="MEA3568423.1"/>
    </source>
</evidence>
<protein>
    <recommendedName>
        <fullName evidence="3">Histidine kinase/HSP90-like ATPase domain-containing protein</fullName>
    </recommendedName>
</protein>
<dbReference type="SUPFAM" id="SSF55874">
    <property type="entry name" value="ATPase domain of HSP90 chaperone/DNA topoisomerase II/histidine kinase"/>
    <property type="match status" value="1"/>
</dbReference>
<dbReference type="InterPro" id="IPR036890">
    <property type="entry name" value="HATPase_C_sf"/>
</dbReference>
<comment type="caution">
    <text evidence="1">The sequence shown here is derived from an EMBL/GenBank/DDBJ whole genome shotgun (WGS) entry which is preliminary data.</text>
</comment>
<organism evidence="1 2">
    <name type="scientific">Paenibacillus phoenicis</name>
    <dbReference type="NCBI Taxonomy" id="554117"/>
    <lineage>
        <taxon>Bacteria</taxon>
        <taxon>Bacillati</taxon>
        <taxon>Bacillota</taxon>
        <taxon>Bacilli</taxon>
        <taxon>Bacillales</taxon>
        <taxon>Paenibacillaceae</taxon>
        <taxon>Paenibacillus</taxon>
    </lineage>
</organism>
<reference evidence="1 2" key="1">
    <citation type="submission" date="2023-12" db="EMBL/GenBank/DDBJ databases">
        <title>Whole genome sequencing of Paenibacillus phoenicis isolated from the Phoenix Mars Lander spacecraft assembly facility.</title>
        <authorList>
            <person name="Garcia A."/>
            <person name="Venkateswaran K."/>
        </authorList>
    </citation>
    <scope>NUCLEOTIDE SEQUENCE [LARGE SCALE GENOMIC DNA]</scope>
    <source>
        <strain evidence="1 2">3PO2SA</strain>
    </source>
</reference>
<dbReference type="EMBL" id="JAYERP010000001">
    <property type="protein sequence ID" value="MEA3568423.1"/>
    <property type="molecule type" value="Genomic_DNA"/>
</dbReference>
<sequence length="73" mass="7771">MHKTSGLSEYLAISKPIGDKQEPTNLEVTFSYQAILSFGGTVSVQSAPGAGTKFTISLPIYNCEEEAKGMNEG</sequence>
<evidence type="ECO:0008006" key="3">
    <source>
        <dbReference type="Google" id="ProtNLM"/>
    </source>
</evidence>
<accession>A0ABU5PER3</accession>